<dbReference type="EMBL" id="ANFO01000404">
    <property type="protein sequence ID" value="KGQ09755.1"/>
    <property type="molecule type" value="Genomic_DNA"/>
</dbReference>
<keyword evidence="3" id="KW-0274">FAD</keyword>
<evidence type="ECO:0000256" key="4">
    <source>
        <dbReference type="ARBA" id="ARBA00023002"/>
    </source>
</evidence>
<dbReference type="InterPro" id="IPR036188">
    <property type="entry name" value="FAD/NAD-bd_sf"/>
</dbReference>
<dbReference type="PANTHER" id="PTHR43400:SF7">
    <property type="entry name" value="FAD-DEPENDENT OXIDOREDUCTASE 2 FAD BINDING DOMAIN-CONTAINING PROTEIN"/>
    <property type="match status" value="1"/>
</dbReference>
<evidence type="ECO:0000256" key="3">
    <source>
        <dbReference type="ARBA" id="ARBA00022827"/>
    </source>
</evidence>
<dbReference type="HOGENOM" id="CLU_011398_4_6_1"/>
<dbReference type="STRING" id="1245745.A0A0A2VUD0"/>
<protein>
    <submittedName>
        <fullName evidence="6">Fumarate reductase flavoprotein subunit</fullName>
    </submittedName>
</protein>
<accession>A0A0A2VUD0</accession>
<dbReference type="GO" id="GO:0016491">
    <property type="term" value="F:oxidoreductase activity"/>
    <property type="evidence" value="ECO:0007669"/>
    <property type="project" value="UniProtKB-KW"/>
</dbReference>
<comment type="caution">
    <text evidence="6">The sequence shown here is derived from an EMBL/GenBank/DDBJ whole genome shotgun (WGS) entry which is preliminary data.</text>
</comment>
<dbReference type="PRINTS" id="PR00411">
    <property type="entry name" value="PNDRDTASEI"/>
</dbReference>
<evidence type="ECO:0000256" key="2">
    <source>
        <dbReference type="ARBA" id="ARBA00022630"/>
    </source>
</evidence>
<dbReference type="InterPro" id="IPR050315">
    <property type="entry name" value="FAD-oxidoreductase_2"/>
</dbReference>
<dbReference type="AlphaFoldDB" id="A0A0A2VUD0"/>
<dbReference type="SUPFAM" id="SSF56425">
    <property type="entry name" value="Succinate dehydrogenase/fumarate reductase flavoprotein, catalytic domain"/>
    <property type="match status" value="1"/>
</dbReference>
<comment type="cofactor">
    <cofactor evidence="1">
        <name>FAD</name>
        <dbReference type="ChEBI" id="CHEBI:57692"/>
    </cofactor>
</comment>
<dbReference type="InterPro" id="IPR003953">
    <property type="entry name" value="FAD-dep_OxRdtase_2_FAD-bd"/>
</dbReference>
<dbReference type="eggNOG" id="KOG2404">
    <property type="taxonomic scope" value="Eukaryota"/>
</dbReference>
<evidence type="ECO:0000313" key="7">
    <source>
        <dbReference type="Proteomes" id="UP000030106"/>
    </source>
</evidence>
<dbReference type="Gene3D" id="3.90.700.10">
    <property type="entry name" value="Succinate dehydrogenase/fumarate reductase flavoprotein, catalytic domain"/>
    <property type="match status" value="1"/>
</dbReference>
<dbReference type="Pfam" id="PF00890">
    <property type="entry name" value="FAD_binding_2"/>
    <property type="match status" value="1"/>
</dbReference>
<keyword evidence="2" id="KW-0285">Flavoprotein</keyword>
<dbReference type="InterPro" id="IPR027477">
    <property type="entry name" value="Succ_DH/fumarate_Rdtase_cat_sf"/>
</dbReference>
<evidence type="ECO:0000256" key="1">
    <source>
        <dbReference type="ARBA" id="ARBA00001974"/>
    </source>
</evidence>
<keyword evidence="4" id="KW-0560">Oxidoreductase</keyword>
<dbReference type="OrthoDB" id="7777654at2759"/>
<dbReference type="SUPFAM" id="SSF51905">
    <property type="entry name" value="FAD/NAD(P)-binding domain"/>
    <property type="match status" value="1"/>
</dbReference>
<gene>
    <name evidence="6" type="ORF">BBAD15_g4897</name>
</gene>
<dbReference type="PANTHER" id="PTHR43400">
    <property type="entry name" value="FUMARATE REDUCTASE"/>
    <property type="match status" value="1"/>
</dbReference>
<name>A0A0A2VUD0_BEABA</name>
<reference evidence="6 7" key="1">
    <citation type="submission" date="2012-10" db="EMBL/GenBank/DDBJ databases">
        <title>Genome sequencing and analysis of entomopathogenic fungi Beauveria bassiana D1-5.</title>
        <authorList>
            <person name="Li Q."/>
            <person name="Wang L."/>
            <person name="Zhang Z."/>
            <person name="Wang Q."/>
            <person name="Ren J."/>
            <person name="Wang M."/>
            <person name="Xu W."/>
            <person name="Wang J."/>
            <person name="Lu Y."/>
            <person name="Du Q."/>
            <person name="Sun Z."/>
        </authorList>
    </citation>
    <scope>NUCLEOTIDE SEQUENCE [LARGE SCALE GENOMIC DNA]</scope>
    <source>
        <strain evidence="6 7">D1-5</strain>
    </source>
</reference>
<evidence type="ECO:0000259" key="5">
    <source>
        <dbReference type="Pfam" id="PF00890"/>
    </source>
</evidence>
<dbReference type="Proteomes" id="UP000030106">
    <property type="component" value="Unassembled WGS sequence"/>
</dbReference>
<evidence type="ECO:0000313" key="6">
    <source>
        <dbReference type="EMBL" id="KGQ09755.1"/>
    </source>
</evidence>
<dbReference type="Gene3D" id="3.50.50.60">
    <property type="entry name" value="FAD/NAD(P)-binding domain"/>
    <property type="match status" value="1"/>
</dbReference>
<organism evidence="6 7">
    <name type="scientific">Beauveria bassiana D1-5</name>
    <dbReference type="NCBI Taxonomy" id="1245745"/>
    <lineage>
        <taxon>Eukaryota</taxon>
        <taxon>Fungi</taxon>
        <taxon>Dikarya</taxon>
        <taxon>Ascomycota</taxon>
        <taxon>Pezizomycotina</taxon>
        <taxon>Sordariomycetes</taxon>
        <taxon>Hypocreomycetidae</taxon>
        <taxon>Hypocreales</taxon>
        <taxon>Cordycipitaceae</taxon>
        <taxon>Beauveria</taxon>
    </lineage>
</organism>
<feature type="domain" description="FAD-dependent oxidoreductase 2 FAD-binding" evidence="5">
    <location>
        <begin position="10"/>
        <end position="491"/>
    </location>
</feature>
<dbReference type="NCBIfam" id="NF006130">
    <property type="entry name" value="PRK08274.1"/>
    <property type="match status" value="1"/>
</dbReference>
<proteinExistence type="predicted"/>
<sequence length="517" mass="55173">MPAAPPDCQVLVVGSGNAGFSAALSASQSGARNVILIDSCPEEWAGGNSFFTAGAYRVVHDGLKDVLPLVDNVSEEQAANIELAPYTRDEFLSDIRRVCEDKSDQDLAHALVSESNTAVKWLAANGIRFSLSFNRQAYEVDGKLKFWGGLCLKTLDGGKSLIDDHRAAARRHGIDVYFSTELVALQHAVEGRDVIACVRCDGKEANIKAGAVILAAGGFEANAAMRRRFLGAGWDKAAVRGTPCNTGDCLQLAQDSLGAQPVGDWAGCHSVAWDAANTDPNQGDRLASNEHTKSGYPLGLMLNIHGKRFVDEGEDLRNYTYAKFGRAILQQPAHTAFQIWDAQTSGWLRAEEYRKERAERLEADTLEGLADLCVTRGLTDKDAFLATIQAYNDAVHARPADAAAAWNPAIKDGLSTGTRLALPKSNWALAVVKPPFLAVKVTCGITFTFGGLRVDPATAQLVGDDSKLIPGVYCVGEMLGGLFYGNYPGGSGLTSGTVFGKRAGKAAAEHVASRLPM</sequence>